<sequence length="71" mass="8130">MNNRKDDDESSEREVYFHFYGIQLNLPTLLQETIPPTAYPSPAYPPPPPGGYPHYFGHYPPEYPPAYPPPP</sequence>
<evidence type="ECO:0000313" key="2">
    <source>
        <dbReference type="Proteomes" id="UP000000226"/>
    </source>
</evidence>
<name>V7AM34_PHAVU</name>
<dbReference type="AlphaFoldDB" id="V7AM34"/>
<accession>V7AM34</accession>
<evidence type="ECO:0000313" key="1">
    <source>
        <dbReference type="EMBL" id="ESW06315.1"/>
    </source>
</evidence>
<reference evidence="2" key="1">
    <citation type="journal article" date="2014" name="Nat. Genet.">
        <title>A reference genome for common bean and genome-wide analysis of dual domestications.</title>
        <authorList>
            <person name="Schmutz J."/>
            <person name="McClean P.E."/>
            <person name="Mamidi S."/>
            <person name="Wu G.A."/>
            <person name="Cannon S.B."/>
            <person name="Grimwood J."/>
            <person name="Jenkins J."/>
            <person name="Shu S."/>
            <person name="Song Q."/>
            <person name="Chavarro C."/>
            <person name="Torres-Torres M."/>
            <person name="Geffroy V."/>
            <person name="Moghaddam S.M."/>
            <person name="Gao D."/>
            <person name="Abernathy B."/>
            <person name="Barry K."/>
            <person name="Blair M."/>
            <person name="Brick M.A."/>
            <person name="Chovatia M."/>
            <person name="Gepts P."/>
            <person name="Goodstein D.M."/>
            <person name="Gonzales M."/>
            <person name="Hellsten U."/>
            <person name="Hyten D.L."/>
            <person name="Jia G."/>
            <person name="Kelly J.D."/>
            <person name="Kudrna D."/>
            <person name="Lee R."/>
            <person name="Richard M.M."/>
            <person name="Miklas P.N."/>
            <person name="Osorno J.M."/>
            <person name="Rodrigues J."/>
            <person name="Thareau V."/>
            <person name="Urrea C.A."/>
            <person name="Wang M."/>
            <person name="Yu Y."/>
            <person name="Zhang M."/>
            <person name="Wing R.A."/>
            <person name="Cregan P.B."/>
            <person name="Rokhsar D.S."/>
            <person name="Jackson S.A."/>
        </authorList>
    </citation>
    <scope>NUCLEOTIDE SEQUENCE [LARGE SCALE GENOMIC DNA]</scope>
    <source>
        <strain evidence="2">cv. G19833</strain>
    </source>
</reference>
<gene>
    <name evidence="1" type="ORF">PHAVU_010G037500g</name>
</gene>
<dbReference type="Gramene" id="ESW06315">
    <property type="protein sequence ID" value="ESW06315"/>
    <property type="gene ID" value="PHAVU_010G037500g"/>
</dbReference>
<keyword evidence="2" id="KW-1185">Reference proteome</keyword>
<dbReference type="EMBL" id="CM002297">
    <property type="protein sequence ID" value="ESW06315.1"/>
    <property type="molecule type" value="Genomic_DNA"/>
</dbReference>
<organism evidence="1 2">
    <name type="scientific">Phaseolus vulgaris</name>
    <name type="common">Kidney bean</name>
    <name type="synonym">French bean</name>
    <dbReference type="NCBI Taxonomy" id="3885"/>
    <lineage>
        <taxon>Eukaryota</taxon>
        <taxon>Viridiplantae</taxon>
        <taxon>Streptophyta</taxon>
        <taxon>Embryophyta</taxon>
        <taxon>Tracheophyta</taxon>
        <taxon>Spermatophyta</taxon>
        <taxon>Magnoliopsida</taxon>
        <taxon>eudicotyledons</taxon>
        <taxon>Gunneridae</taxon>
        <taxon>Pentapetalae</taxon>
        <taxon>rosids</taxon>
        <taxon>fabids</taxon>
        <taxon>Fabales</taxon>
        <taxon>Fabaceae</taxon>
        <taxon>Papilionoideae</taxon>
        <taxon>50 kb inversion clade</taxon>
        <taxon>NPAAA clade</taxon>
        <taxon>indigoferoid/millettioid clade</taxon>
        <taxon>Phaseoleae</taxon>
        <taxon>Phaseolus</taxon>
    </lineage>
</organism>
<protein>
    <submittedName>
        <fullName evidence="1">Uncharacterized protein</fullName>
    </submittedName>
</protein>
<proteinExistence type="predicted"/>
<dbReference type="Proteomes" id="UP000000226">
    <property type="component" value="Chromosome 10"/>
</dbReference>